<organism evidence="1 2">
    <name type="scientific">Actinacidiphila yanglinensis</name>
    <dbReference type="NCBI Taxonomy" id="310779"/>
    <lineage>
        <taxon>Bacteria</taxon>
        <taxon>Bacillati</taxon>
        <taxon>Actinomycetota</taxon>
        <taxon>Actinomycetes</taxon>
        <taxon>Kitasatosporales</taxon>
        <taxon>Streptomycetaceae</taxon>
        <taxon>Actinacidiphila</taxon>
    </lineage>
</organism>
<sequence length="71" mass="8022">MAQCDEYRNATAQLLLRALWHPWRTRWRMQTRLRALGVGVDALHRGQEAAMTVLAGPARRDALAEQLAPGQ</sequence>
<evidence type="ECO:0000313" key="1">
    <source>
        <dbReference type="EMBL" id="SEG95901.1"/>
    </source>
</evidence>
<name>A0A1H6EF57_9ACTN</name>
<dbReference type="AlphaFoldDB" id="A0A1H6EF57"/>
<protein>
    <submittedName>
        <fullName evidence="1">Uncharacterized protein</fullName>
    </submittedName>
</protein>
<gene>
    <name evidence="1" type="ORF">SAMN05216223_13527</name>
</gene>
<reference evidence="1 2" key="1">
    <citation type="submission" date="2016-10" db="EMBL/GenBank/DDBJ databases">
        <authorList>
            <person name="de Groot N.N."/>
        </authorList>
    </citation>
    <scope>NUCLEOTIDE SEQUENCE [LARGE SCALE GENOMIC DNA]</scope>
    <source>
        <strain evidence="1 2">CGMCC 4.2023</strain>
    </source>
</reference>
<accession>A0A1H6EF57</accession>
<dbReference type="EMBL" id="FNVU01000035">
    <property type="protein sequence ID" value="SEG95901.1"/>
    <property type="molecule type" value="Genomic_DNA"/>
</dbReference>
<dbReference type="Proteomes" id="UP000236754">
    <property type="component" value="Unassembled WGS sequence"/>
</dbReference>
<proteinExistence type="predicted"/>
<evidence type="ECO:0000313" key="2">
    <source>
        <dbReference type="Proteomes" id="UP000236754"/>
    </source>
</evidence>
<keyword evidence="2" id="KW-1185">Reference proteome</keyword>